<evidence type="ECO:0000313" key="2">
    <source>
        <dbReference type="Proteomes" id="UP000616201"/>
    </source>
</evidence>
<sequence>MQTSYKINIETPCKKINWNEMSAIEKGKSCSLCNRDVFDFLNWPDEAIIHFLNKSDGPTCGRLSREQINRIISIQDKSKINNRYKIVASIFLFLSSANLHASENPAVLTEYNRDYQSIHSFPKVIKNKITNDSTQRMISGLLMEKDSKQPIKNVSIEIKGTPAKTQTDSLCYFELFLSENYSKNEIVLLVLDDYGFEGPTESTVYKNQLPMTDLFIEKPGFLIGEIMYSKQKKWWQFWKKRLN</sequence>
<proteinExistence type="predicted"/>
<protein>
    <submittedName>
        <fullName evidence="1">Uncharacterized protein</fullName>
    </submittedName>
</protein>
<dbReference type="Proteomes" id="UP000616201">
    <property type="component" value="Unassembled WGS sequence"/>
</dbReference>
<keyword evidence="2" id="KW-1185">Reference proteome</keyword>
<comment type="caution">
    <text evidence="1">The sequence shown here is derived from an EMBL/GenBank/DDBJ whole genome shotgun (WGS) entry which is preliminary data.</text>
</comment>
<dbReference type="EMBL" id="PRDK01000006">
    <property type="protein sequence ID" value="MBE8714235.1"/>
    <property type="molecule type" value="Genomic_DNA"/>
</dbReference>
<reference evidence="1" key="1">
    <citation type="submission" date="2018-02" db="EMBL/GenBank/DDBJ databases">
        <authorList>
            <person name="Vasarhelyi B.M."/>
            <person name="Deshmukh S."/>
            <person name="Balint B."/>
            <person name="Kukolya J."/>
        </authorList>
    </citation>
    <scope>NUCLEOTIDE SEQUENCE</scope>
    <source>
        <strain evidence="1">KB22</strain>
    </source>
</reference>
<accession>A0A928UVZ1</accession>
<evidence type="ECO:0000313" key="1">
    <source>
        <dbReference type="EMBL" id="MBE8714235.1"/>
    </source>
</evidence>
<organism evidence="1 2">
    <name type="scientific">Sphingobacterium hungaricum</name>
    <dbReference type="NCBI Taxonomy" id="2082723"/>
    <lineage>
        <taxon>Bacteria</taxon>
        <taxon>Pseudomonadati</taxon>
        <taxon>Bacteroidota</taxon>
        <taxon>Sphingobacteriia</taxon>
        <taxon>Sphingobacteriales</taxon>
        <taxon>Sphingobacteriaceae</taxon>
        <taxon>Sphingobacterium</taxon>
    </lineage>
</organism>
<dbReference type="AlphaFoldDB" id="A0A928UVZ1"/>
<gene>
    <name evidence="1" type="ORF">C4F49_11125</name>
</gene>
<name>A0A928UVZ1_9SPHI</name>